<dbReference type="GO" id="GO:0030246">
    <property type="term" value="F:carbohydrate binding"/>
    <property type="evidence" value="ECO:0007669"/>
    <property type="project" value="UniProtKB-KW"/>
</dbReference>
<evidence type="ECO:0000256" key="8">
    <source>
        <dbReference type="ARBA" id="ARBA00022825"/>
    </source>
</evidence>
<evidence type="ECO:0000256" key="3">
    <source>
        <dbReference type="ARBA" id="ARBA00022670"/>
    </source>
</evidence>
<feature type="signal peptide" evidence="15">
    <location>
        <begin position="1"/>
        <end position="21"/>
    </location>
</feature>
<evidence type="ECO:0000256" key="13">
    <source>
        <dbReference type="PROSITE-ProRule" id="PRU00059"/>
    </source>
</evidence>
<keyword evidence="20" id="KW-1185">Reference proteome</keyword>
<comment type="catalytic activity">
    <reaction evidence="11">
        <text>Selective cleavage of 103-Arg-|-Ser-104 and 124-Ile-|-Ile-125 bonds in Limulus clotting factor B to form activated factor B. Cleavage of -Pro-Arg-|-Xaa- bonds in synthetic substrates.</text>
        <dbReference type="EC" id="3.4.21.84"/>
    </reaction>
</comment>
<feature type="domain" description="CUB" evidence="16">
    <location>
        <begin position="337"/>
        <end position="484"/>
    </location>
</feature>
<dbReference type="PROSITE" id="PS50835">
    <property type="entry name" value="IG_LIKE"/>
    <property type="match status" value="2"/>
</dbReference>
<feature type="compositionally biased region" description="Low complexity" evidence="14">
    <location>
        <begin position="101"/>
        <end position="111"/>
    </location>
</feature>
<evidence type="ECO:0000256" key="14">
    <source>
        <dbReference type="SAM" id="MobiDB-lite"/>
    </source>
</evidence>
<feature type="compositionally biased region" description="Polar residues" evidence="14">
    <location>
        <begin position="426"/>
        <end position="436"/>
    </location>
</feature>
<feature type="domain" description="CUB" evidence="16">
    <location>
        <begin position="495"/>
        <end position="637"/>
    </location>
</feature>
<dbReference type="InterPro" id="IPR013783">
    <property type="entry name" value="Ig-like_fold"/>
</dbReference>
<dbReference type="EMBL" id="NCKV01000425">
    <property type="protein sequence ID" value="RWS30669.1"/>
    <property type="molecule type" value="Genomic_DNA"/>
</dbReference>
<evidence type="ECO:0000256" key="15">
    <source>
        <dbReference type="SAM" id="SignalP"/>
    </source>
</evidence>
<dbReference type="InterPro" id="IPR001314">
    <property type="entry name" value="Peptidase_S1A"/>
</dbReference>
<dbReference type="GO" id="GO:0005615">
    <property type="term" value="C:extracellular space"/>
    <property type="evidence" value="ECO:0007669"/>
    <property type="project" value="TreeGrafter"/>
</dbReference>
<dbReference type="SMART" id="SM00408">
    <property type="entry name" value="IGc2"/>
    <property type="match status" value="1"/>
</dbReference>
<dbReference type="STRING" id="299467.A0A443ST10"/>
<feature type="compositionally biased region" description="Polar residues" evidence="14">
    <location>
        <begin position="59"/>
        <end position="71"/>
    </location>
</feature>
<keyword evidence="6" id="KW-0378">Hydrolase</keyword>
<gene>
    <name evidence="19" type="ORF">B4U80_01813</name>
</gene>
<accession>A0A443ST10</accession>
<dbReference type="PANTHER" id="PTHR24255:SF28">
    <property type="entry name" value="ST14 TRANSMEMBRANE SERINE PROTEASE MATRIPTASE B"/>
    <property type="match status" value="1"/>
</dbReference>
<evidence type="ECO:0000256" key="1">
    <source>
        <dbReference type="ARBA" id="ARBA00022536"/>
    </source>
</evidence>
<dbReference type="VEuPathDB" id="VectorBase:LDEU001372"/>
<dbReference type="InterPro" id="IPR043504">
    <property type="entry name" value="Peptidase_S1_PA_chymotrypsin"/>
</dbReference>
<feature type="chain" id="PRO_5018977261" description="limulus clotting factor C" evidence="15">
    <location>
        <begin position="22"/>
        <end position="1114"/>
    </location>
</feature>
<dbReference type="CDD" id="cd00096">
    <property type="entry name" value="Ig"/>
    <property type="match status" value="1"/>
</dbReference>
<evidence type="ECO:0000256" key="12">
    <source>
        <dbReference type="ARBA" id="ARBA00066707"/>
    </source>
</evidence>
<dbReference type="GO" id="GO:0007155">
    <property type="term" value="P:cell adhesion"/>
    <property type="evidence" value="ECO:0007669"/>
    <property type="project" value="UniProtKB-KW"/>
</dbReference>
<dbReference type="SUPFAM" id="SSF49854">
    <property type="entry name" value="Spermadhesin, CUB domain"/>
    <property type="match status" value="3"/>
</dbReference>
<dbReference type="Gene3D" id="2.40.10.10">
    <property type="entry name" value="Trypsin-like serine proteases"/>
    <property type="match status" value="2"/>
</dbReference>
<feature type="compositionally biased region" description="Polar residues" evidence="14">
    <location>
        <begin position="86"/>
        <end position="100"/>
    </location>
</feature>
<protein>
    <recommendedName>
        <fullName evidence="12">limulus clotting factor C</fullName>
        <ecNumber evidence="12">3.4.21.84</ecNumber>
    </recommendedName>
</protein>
<evidence type="ECO:0000259" key="18">
    <source>
        <dbReference type="PROSITE" id="PS50835"/>
    </source>
</evidence>
<dbReference type="SMART" id="SM00042">
    <property type="entry name" value="CUB"/>
    <property type="match status" value="3"/>
</dbReference>
<dbReference type="Pfam" id="PF00431">
    <property type="entry name" value="CUB"/>
    <property type="match status" value="3"/>
</dbReference>
<dbReference type="AlphaFoldDB" id="A0A443ST10"/>
<dbReference type="InterPro" id="IPR033116">
    <property type="entry name" value="TRYPSIN_SER"/>
</dbReference>
<feature type="region of interest" description="Disordered" evidence="14">
    <location>
        <begin position="421"/>
        <end position="451"/>
    </location>
</feature>
<evidence type="ECO:0000259" key="17">
    <source>
        <dbReference type="PROSITE" id="PS50240"/>
    </source>
</evidence>
<keyword evidence="8" id="KW-0720">Serine protease</keyword>
<dbReference type="GO" id="GO:0042381">
    <property type="term" value="P:hemolymph coagulation"/>
    <property type="evidence" value="ECO:0007669"/>
    <property type="project" value="UniProtKB-KW"/>
</dbReference>
<dbReference type="InterPro" id="IPR035914">
    <property type="entry name" value="Sperma_CUB_dom_sf"/>
</dbReference>
<evidence type="ECO:0000256" key="9">
    <source>
        <dbReference type="ARBA" id="ARBA00022889"/>
    </source>
</evidence>
<sequence length="1114" mass="125637">MRRVIKLLIVLQLFAFYGSRAQHLFDELSFSEKRVQNEDTDNEDRRRAAFSLPNDSHDSPQSVNLRFSEKSQLTSRAVRESGFHYDNSQSAPRLSNSDAISSSRSHSSQRQSSHETTGAPNVRRLTTPRPTENSTSTTTRRKPKLNPAESRNNSATLQTSYTANLFTTPLSVLKPANSHTGPKGSAQSPDNLSDGVQPPRGTIKHSSKSHTDRDANETLTCGGSIILTSLPHIIRSPGWTEGRKYPPNSDCTWKVTTSFPQAKDAIIKVKIKRLEIEDQVGCPYDFLDIKGHRRLCGFIEDKEVIVNNSKLIIVFKSDSNYEDRGFEIELVTELPGCLSEIRLENRGEITSPQYPNNYPDSMDCWTLLNGQDFNGSIILTFEMLNLEPDEQCAYDFLEIFEVNSISGKAEKSLGKFCDKQGDTTDGKQSFSDSSSDYVPDPRLGSSNGRTSNLVIRSTGPQLLLHFHSDQLLNFKGYKSTYMLDTSLQRSSGDNCNWGFDRQKQTITSPNYPDKYPPNKDCSTELIAPDSDSKIAIIFDTFQMEIDPNCTFDRLEIYDSSKRDSRESVFEIDARSLPKSTARPTFEDSINVEEPSKVLCGRKNIRFKYLSQGPRIRIRFVSDDFSEYSGFSAKYTFIKQTEKSAVTTETNEESNAYFEVILKNATITRGSSHLLHCKPRNYQPAENKTINWFLNNKLITDGLNEDATKMLIREFGPAYAGQYVCKYGEQISEAWLHADRPKCSLVFRQRPRDILETEGAFSILECAALLTPERSNVTITWFKDGKRIVNTTRPERLKNNYLLFHGLKVEDSGYYFCLAESDQFQNCALQAGAKVTVKARANVEQICGLPKLGRPSKDKPTVNTFGKIVGGKTSELGAFPWQVMFWDINRKSFCGGALLNERWVATAAHCFTPGRADHYSPPESQIFIRLGKYDQMETEEQEVQTKILEVVKHPGFNSDTFDNDLALVHLVDHITFTEYVKPICLGKNEKMIDDNFFKTGTLKMGHVTGWGQLKENGPQPRKLQELRLPIVEQSLCKNSTNFKVTSNMFCAGYAQETIGDACKGDSGGPFVAQIQDRWYLLGIVSWGEGCGRTGKYGFYTKVSNYVDWIKGVIKE</sequence>
<dbReference type="SUPFAM" id="SSF48726">
    <property type="entry name" value="Immunoglobulin"/>
    <property type="match status" value="1"/>
</dbReference>
<dbReference type="Gene3D" id="2.60.40.10">
    <property type="entry name" value="Immunoglobulins"/>
    <property type="match status" value="2"/>
</dbReference>
<feature type="domain" description="Ig-like" evidence="18">
    <location>
        <begin position="740"/>
        <end position="835"/>
    </location>
</feature>
<dbReference type="PANTHER" id="PTHR24255">
    <property type="entry name" value="COMPLEMENT COMPONENT 1, S SUBCOMPONENT-RELATED"/>
    <property type="match status" value="1"/>
</dbReference>
<proteinExistence type="predicted"/>
<feature type="domain" description="Peptidase S1" evidence="17">
    <location>
        <begin position="867"/>
        <end position="1113"/>
    </location>
</feature>
<feature type="region of interest" description="Disordered" evidence="14">
    <location>
        <begin position="50"/>
        <end position="71"/>
    </location>
</feature>
<keyword evidence="9" id="KW-0130">Cell adhesion</keyword>
<keyword evidence="7" id="KW-0353">Hemolymph clotting</keyword>
<organism evidence="19 20">
    <name type="scientific">Leptotrombidium deliense</name>
    <dbReference type="NCBI Taxonomy" id="299467"/>
    <lineage>
        <taxon>Eukaryota</taxon>
        <taxon>Metazoa</taxon>
        <taxon>Ecdysozoa</taxon>
        <taxon>Arthropoda</taxon>
        <taxon>Chelicerata</taxon>
        <taxon>Arachnida</taxon>
        <taxon>Acari</taxon>
        <taxon>Acariformes</taxon>
        <taxon>Trombidiformes</taxon>
        <taxon>Prostigmata</taxon>
        <taxon>Anystina</taxon>
        <taxon>Parasitengona</taxon>
        <taxon>Trombiculoidea</taxon>
        <taxon>Trombiculidae</taxon>
        <taxon>Leptotrombidium</taxon>
    </lineage>
</organism>
<dbReference type="OrthoDB" id="546450at2759"/>
<evidence type="ECO:0000256" key="2">
    <source>
        <dbReference type="ARBA" id="ARBA00022659"/>
    </source>
</evidence>
<feature type="disulfide bond" evidence="13">
    <location>
        <begin position="337"/>
        <end position="364"/>
    </location>
</feature>
<keyword evidence="2" id="KW-0768">Sushi</keyword>
<dbReference type="InterPro" id="IPR003599">
    <property type="entry name" value="Ig_sub"/>
</dbReference>
<name>A0A443ST10_9ACAR</name>
<dbReference type="InterPro" id="IPR009003">
    <property type="entry name" value="Peptidase_S1_PA"/>
</dbReference>
<evidence type="ECO:0000313" key="20">
    <source>
        <dbReference type="Proteomes" id="UP000288716"/>
    </source>
</evidence>
<feature type="domain" description="Ig-like" evidence="18">
    <location>
        <begin position="655"/>
        <end position="724"/>
    </location>
</feature>
<evidence type="ECO:0000256" key="11">
    <source>
        <dbReference type="ARBA" id="ARBA00052079"/>
    </source>
</evidence>
<feature type="compositionally biased region" description="Polar residues" evidence="14">
    <location>
        <begin position="128"/>
        <end position="138"/>
    </location>
</feature>
<feature type="compositionally biased region" description="Polar residues" evidence="14">
    <location>
        <begin position="177"/>
        <end position="191"/>
    </location>
</feature>
<feature type="domain" description="CUB" evidence="16">
    <location>
        <begin position="221"/>
        <end position="333"/>
    </location>
</feature>
<dbReference type="InterPro" id="IPR007110">
    <property type="entry name" value="Ig-like_dom"/>
</dbReference>
<keyword evidence="10 13" id="KW-1015">Disulfide bond</keyword>
<dbReference type="InterPro" id="IPR003598">
    <property type="entry name" value="Ig_sub2"/>
</dbReference>
<dbReference type="SMART" id="SM00409">
    <property type="entry name" value="IG"/>
    <property type="match status" value="2"/>
</dbReference>
<keyword evidence="5" id="KW-0430">Lectin</keyword>
<dbReference type="CDD" id="cd00041">
    <property type="entry name" value="CUB"/>
    <property type="match status" value="3"/>
</dbReference>
<reference evidence="19 20" key="1">
    <citation type="journal article" date="2018" name="Gigascience">
        <title>Genomes of trombidid mites reveal novel predicted allergens and laterally-transferred genes associated with secondary metabolism.</title>
        <authorList>
            <person name="Dong X."/>
            <person name="Chaisiri K."/>
            <person name="Xia D."/>
            <person name="Armstrong S.D."/>
            <person name="Fang Y."/>
            <person name="Donnelly M.J."/>
            <person name="Kadowaki T."/>
            <person name="McGarry J.W."/>
            <person name="Darby A.C."/>
            <person name="Makepeace B.L."/>
        </authorList>
    </citation>
    <scope>NUCLEOTIDE SEQUENCE [LARGE SCALE GENOMIC DNA]</scope>
    <source>
        <strain evidence="19">UoL-UT</strain>
    </source>
</reference>
<dbReference type="InterPro" id="IPR001254">
    <property type="entry name" value="Trypsin_dom"/>
</dbReference>
<dbReference type="PROSITE" id="PS50240">
    <property type="entry name" value="TRYPSIN_DOM"/>
    <property type="match status" value="1"/>
</dbReference>
<dbReference type="GO" id="GO:0006508">
    <property type="term" value="P:proteolysis"/>
    <property type="evidence" value="ECO:0007669"/>
    <property type="project" value="UniProtKB-KW"/>
</dbReference>
<evidence type="ECO:0000256" key="5">
    <source>
        <dbReference type="ARBA" id="ARBA00022734"/>
    </source>
</evidence>
<dbReference type="InterPro" id="IPR000859">
    <property type="entry name" value="CUB_dom"/>
</dbReference>
<comment type="caution">
    <text evidence="19">The sequence shown here is derived from an EMBL/GenBank/DDBJ whole genome shotgun (WGS) entry which is preliminary data.</text>
</comment>
<evidence type="ECO:0000259" key="16">
    <source>
        <dbReference type="PROSITE" id="PS01180"/>
    </source>
</evidence>
<feature type="region of interest" description="Disordered" evidence="14">
    <location>
        <begin position="172"/>
        <end position="217"/>
    </location>
</feature>
<dbReference type="Pfam" id="PF00089">
    <property type="entry name" value="Trypsin"/>
    <property type="match status" value="1"/>
</dbReference>
<feature type="region of interest" description="Disordered" evidence="14">
    <location>
        <begin position="83"/>
        <end position="157"/>
    </location>
</feature>
<dbReference type="FunFam" id="2.40.10.10:FF:000120">
    <property type="entry name" value="Putative serine protease"/>
    <property type="match status" value="1"/>
</dbReference>
<dbReference type="InterPro" id="IPR036179">
    <property type="entry name" value="Ig-like_dom_sf"/>
</dbReference>
<evidence type="ECO:0000256" key="4">
    <source>
        <dbReference type="ARBA" id="ARBA00022729"/>
    </source>
</evidence>
<dbReference type="SUPFAM" id="SSF50494">
    <property type="entry name" value="Trypsin-like serine proteases"/>
    <property type="match status" value="1"/>
</dbReference>
<dbReference type="GO" id="GO:0004252">
    <property type="term" value="F:serine-type endopeptidase activity"/>
    <property type="evidence" value="ECO:0007669"/>
    <property type="project" value="InterPro"/>
</dbReference>
<evidence type="ECO:0000313" key="19">
    <source>
        <dbReference type="EMBL" id="RWS30669.1"/>
    </source>
</evidence>
<keyword evidence="4 15" id="KW-0732">Signal</keyword>
<evidence type="ECO:0000256" key="6">
    <source>
        <dbReference type="ARBA" id="ARBA00022801"/>
    </source>
</evidence>
<dbReference type="CDD" id="cd00190">
    <property type="entry name" value="Tryp_SPc"/>
    <property type="match status" value="1"/>
</dbReference>
<dbReference type="PRINTS" id="PR00722">
    <property type="entry name" value="CHYMOTRYPSIN"/>
</dbReference>
<keyword evidence="3" id="KW-0645">Protease</keyword>
<dbReference type="EC" id="3.4.21.84" evidence="12"/>
<dbReference type="SMART" id="SM00020">
    <property type="entry name" value="Tryp_SPc"/>
    <property type="match status" value="1"/>
</dbReference>
<evidence type="ECO:0000256" key="7">
    <source>
        <dbReference type="ARBA" id="ARBA00022820"/>
    </source>
</evidence>
<dbReference type="Gene3D" id="2.60.120.290">
    <property type="entry name" value="Spermadhesin, CUB domain"/>
    <property type="match status" value="3"/>
</dbReference>
<evidence type="ECO:0000256" key="10">
    <source>
        <dbReference type="ARBA" id="ARBA00023157"/>
    </source>
</evidence>
<keyword evidence="1" id="KW-0245">EGF-like domain</keyword>
<dbReference type="PROSITE" id="PS01180">
    <property type="entry name" value="CUB"/>
    <property type="match status" value="3"/>
</dbReference>
<comment type="caution">
    <text evidence="13">Lacks conserved residue(s) required for the propagation of feature annotation.</text>
</comment>
<dbReference type="Proteomes" id="UP000288716">
    <property type="component" value="Unassembled WGS sequence"/>
</dbReference>
<dbReference type="PROSITE" id="PS00135">
    <property type="entry name" value="TRYPSIN_SER"/>
    <property type="match status" value="1"/>
</dbReference>